<dbReference type="GO" id="GO:0009378">
    <property type="term" value="F:four-way junction helicase activity"/>
    <property type="evidence" value="ECO:0007669"/>
    <property type="project" value="TreeGrafter"/>
</dbReference>
<dbReference type="GO" id="GO:0005737">
    <property type="term" value="C:cytoplasm"/>
    <property type="evidence" value="ECO:0007669"/>
    <property type="project" value="TreeGrafter"/>
</dbReference>
<evidence type="ECO:0000256" key="3">
    <source>
        <dbReference type="ARBA" id="ARBA00022806"/>
    </source>
</evidence>
<proteinExistence type="predicted"/>
<dbReference type="GO" id="GO:0003677">
    <property type="term" value="F:DNA binding"/>
    <property type="evidence" value="ECO:0007669"/>
    <property type="project" value="UniProtKB-KW"/>
</dbReference>
<dbReference type="SUPFAM" id="SSF52540">
    <property type="entry name" value="P-loop containing nucleoside triphosphate hydrolases"/>
    <property type="match status" value="1"/>
</dbReference>
<dbReference type="InterPro" id="IPR002464">
    <property type="entry name" value="DNA/RNA_helicase_DEAH_CS"/>
</dbReference>
<keyword evidence="3 10" id="KW-0347">Helicase</keyword>
<dbReference type="Pfam" id="PF00270">
    <property type="entry name" value="DEAD"/>
    <property type="match status" value="1"/>
</dbReference>
<feature type="domain" description="Helicase C-terminal" evidence="9">
    <location>
        <begin position="218"/>
        <end position="375"/>
    </location>
</feature>
<evidence type="ECO:0000256" key="4">
    <source>
        <dbReference type="ARBA" id="ARBA00022840"/>
    </source>
</evidence>
<dbReference type="Pfam" id="PF00271">
    <property type="entry name" value="Helicase_C"/>
    <property type="match status" value="1"/>
</dbReference>
<gene>
    <name evidence="10" type="ORF">OU989_06600</name>
</gene>
<dbReference type="PROSITE" id="PS00690">
    <property type="entry name" value="DEAH_ATP_HELICASE"/>
    <property type="match status" value="1"/>
</dbReference>
<dbReference type="CDD" id="cd17920">
    <property type="entry name" value="DEXHc_RecQ"/>
    <property type="match status" value="1"/>
</dbReference>
<dbReference type="NCBIfam" id="TIGR00614">
    <property type="entry name" value="recQ_fam"/>
    <property type="match status" value="1"/>
</dbReference>
<evidence type="ECO:0000256" key="2">
    <source>
        <dbReference type="ARBA" id="ARBA00022801"/>
    </source>
</evidence>
<dbReference type="GO" id="GO:0043590">
    <property type="term" value="C:bacterial nucleoid"/>
    <property type="evidence" value="ECO:0007669"/>
    <property type="project" value="TreeGrafter"/>
</dbReference>
<dbReference type="InterPro" id="IPR001650">
    <property type="entry name" value="Helicase_C-like"/>
</dbReference>
<evidence type="ECO:0000256" key="1">
    <source>
        <dbReference type="ARBA" id="ARBA00022741"/>
    </source>
</evidence>
<evidence type="ECO:0000256" key="6">
    <source>
        <dbReference type="ARBA" id="ARBA00044535"/>
    </source>
</evidence>
<name>A0AAJ5RP22_9BACI</name>
<evidence type="ECO:0000259" key="9">
    <source>
        <dbReference type="PROSITE" id="PS51194"/>
    </source>
</evidence>
<protein>
    <recommendedName>
        <fullName evidence="6">ATP-dependent DNA helicase RecQ</fullName>
    </recommendedName>
    <alternativeName>
        <fullName evidence="7">DNA 3'-5' helicase RecQ</fullName>
    </alternativeName>
</protein>
<dbReference type="GO" id="GO:0006281">
    <property type="term" value="P:DNA repair"/>
    <property type="evidence" value="ECO:0007669"/>
    <property type="project" value="TreeGrafter"/>
</dbReference>
<dbReference type="GO" id="GO:0005524">
    <property type="term" value="F:ATP binding"/>
    <property type="evidence" value="ECO:0007669"/>
    <property type="project" value="UniProtKB-KW"/>
</dbReference>
<organism evidence="10 11">
    <name type="scientific">Lysinibacillus irui</name>
    <dbReference type="NCBI Taxonomy" id="2998077"/>
    <lineage>
        <taxon>Bacteria</taxon>
        <taxon>Bacillati</taxon>
        <taxon>Bacillota</taxon>
        <taxon>Bacilli</taxon>
        <taxon>Bacillales</taxon>
        <taxon>Bacillaceae</taxon>
        <taxon>Lysinibacillus</taxon>
    </lineage>
</organism>
<dbReference type="RefSeq" id="WP_274796329.1">
    <property type="nucleotide sequence ID" value="NZ_CP113527.1"/>
</dbReference>
<keyword evidence="1" id="KW-0547">Nucleotide-binding</keyword>
<reference evidence="10" key="1">
    <citation type="submission" date="2022-11" db="EMBL/GenBank/DDBJ databases">
        <title>Lysinibacillus irui.</title>
        <authorList>
            <person name="Akintayo S.O."/>
        </authorList>
    </citation>
    <scope>NUCLEOTIDE SEQUENCE</scope>
    <source>
        <strain evidence="10">IRB4-01</strain>
    </source>
</reference>
<evidence type="ECO:0000256" key="7">
    <source>
        <dbReference type="ARBA" id="ARBA00044550"/>
    </source>
</evidence>
<dbReference type="InterPro" id="IPR011545">
    <property type="entry name" value="DEAD/DEAH_box_helicase_dom"/>
</dbReference>
<evidence type="ECO:0000313" key="10">
    <source>
        <dbReference type="EMBL" id="WDV08152.1"/>
    </source>
</evidence>
<dbReference type="Pfam" id="PF16124">
    <property type="entry name" value="RecQ_Zn_bind"/>
    <property type="match status" value="1"/>
</dbReference>
<keyword evidence="4" id="KW-0067">ATP-binding</keyword>
<keyword evidence="5" id="KW-0238">DNA-binding</keyword>
<dbReference type="PANTHER" id="PTHR13710">
    <property type="entry name" value="DNA HELICASE RECQ FAMILY MEMBER"/>
    <property type="match status" value="1"/>
</dbReference>
<dbReference type="PROSITE" id="PS51194">
    <property type="entry name" value="HELICASE_CTER"/>
    <property type="match status" value="1"/>
</dbReference>
<evidence type="ECO:0000256" key="5">
    <source>
        <dbReference type="ARBA" id="ARBA00023125"/>
    </source>
</evidence>
<dbReference type="Gene3D" id="3.40.50.300">
    <property type="entry name" value="P-loop containing nucleotide triphosphate hydrolases"/>
    <property type="match status" value="2"/>
</dbReference>
<dbReference type="PROSITE" id="PS51192">
    <property type="entry name" value="HELICASE_ATP_BIND_1"/>
    <property type="match status" value="1"/>
</dbReference>
<dbReference type="InterPro" id="IPR014001">
    <property type="entry name" value="Helicase_ATP-bd"/>
</dbReference>
<dbReference type="GO" id="GO:0030894">
    <property type="term" value="C:replisome"/>
    <property type="evidence" value="ECO:0007669"/>
    <property type="project" value="TreeGrafter"/>
</dbReference>
<dbReference type="Proteomes" id="UP001219585">
    <property type="component" value="Chromosome"/>
</dbReference>
<dbReference type="InterPro" id="IPR027417">
    <property type="entry name" value="P-loop_NTPase"/>
</dbReference>
<sequence>MELEQLLQKHFGYSSFRPGQKEVIEAILEEQDVIALLPTGMGKSLCYQLPAYTLEKPVLIVSPLLSLMQDQVEELKRFGEKRVVALNSFLTVTEKRYVLHYLEQYRFIFTSPEMLLQQQVQEKLAHIKLGLIVVDEAHCISQWGFDFRPDYLRIGEWFSRGNRPPILALSATATKKVVQDIRETLSLKAPFEFMYNVDRPNIHLGRIVVEDKADKSKWLMQHIKETAGPGILYVSSRKRAQQYSEALLQAGIRTAAYHAGYGAEDRQFIQQQFIDGELDWIVATNAFGMGINKLDIRQVIHESMPGNIANYMQEIGRAGRDGHSALAILLYSDGDEEQAKFVVTGDLPTPHHVDRYQELLNQQIQPAQMLKNGELSETAFRVLDYWIQQESTEQVKARLNHLALEKYRAVDEMLKIIQTKDCIREHLVGYFGQKLQKRPENCCENCGIHYDEIKKTRLKEDKKMEMMSWESRLQQLLMGI</sequence>
<dbReference type="KEGG" id="liu:OU989_06600"/>
<dbReference type="AlphaFoldDB" id="A0AAJ5RP22"/>
<evidence type="ECO:0000259" key="8">
    <source>
        <dbReference type="PROSITE" id="PS51192"/>
    </source>
</evidence>
<dbReference type="EMBL" id="CP113527">
    <property type="protein sequence ID" value="WDV08152.1"/>
    <property type="molecule type" value="Genomic_DNA"/>
</dbReference>
<evidence type="ECO:0000313" key="11">
    <source>
        <dbReference type="Proteomes" id="UP001219585"/>
    </source>
</evidence>
<accession>A0AAJ5RP22</accession>
<dbReference type="GO" id="GO:0006310">
    <property type="term" value="P:DNA recombination"/>
    <property type="evidence" value="ECO:0007669"/>
    <property type="project" value="InterPro"/>
</dbReference>
<keyword evidence="2" id="KW-0378">Hydrolase</keyword>
<feature type="domain" description="Helicase ATP-binding" evidence="8">
    <location>
        <begin position="24"/>
        <end position="191"/>
    </location>
</feature>
<dbReference type="SMART" id="SM00487">
    <property type="entry name" value="DEXDc"/>
    <property type="match status" value="1"/>
</dbReference>
<dbReference type="PANTHER" id="PTHR13710:SF84">
    <property type="entry name" value="ATP-DEPENDENT DNA HELICASE RECS-RELATED"/>
    <property type="match status" value="1"/>
</dbReference>
<dbReference type="GO" id="GO:0016787">
    <property type="term" value="F:hydrolase activity"/>
    <property type="evidence" value="ECO:0007669"/>
    <property type="project" value="UniProtKB-KW"/>
</dbReference>
<dbReference type="InterPro" id="IPR004589">
    <property type="entry name" value="DNA_helicase_ATP-dep_RecQ"/>
</dbReference>
<dbReference type="InterPro" id="IPR032284">
    <property type="entry name" value="RecQ_Zn-bd"/>
</dbReference>
<dbReference type="GO" id="GO:0043138">
    <property type="term" value="F:3'-5' DNA helicase activity"/>
    <property type="evidence" value="ECO:0007669"/>
    <property type="project" value="TreeGrafter"/>
</dbReference>
<dbReference type="SMART" id="SM00490">
    <property type="entry name" value="HELICc"/>
    <property type="match status" value="1"/>
</dbReference>